<dbReference type="Pfam" id="PF20806">
    <property type="entry name" value="Integrin_A_Ig_3"/>
    <property type="match status" value="1"/>
</dbReference>
<comment type="caution">
    <text evidence="7">The sequence shown here is derived from an EMBL/GenBank/DDBJ whole genome shotgun (WGS) entry which is preliminary data.</text>
</comment>
<dbReference type="InterPro" id="IPR032695">
    <property type="entry name" value="Integrin_dom_sf"/>
</dbReference>
<evidence type="ECO:0000256" key="5">
    <source>
        <dbReference type="SAM" id="Phobius"/>
    </source>
</evidence>
<keyword evidence="5" id="KW-1133">Transmembrane helix</keyword>
<feature type="non-terminal residue" evidence="7">
    <location>
        <position position="1"/>
    </location>
</feature>
<evidence type="ECO:0000256" key="3">
    <source>
        <dbReference type="ARBA" id="ARBA00023136"/>
    </source>
</evidence>
<keyword evidence="8" id="KW-1185">Reference proteome</keyword>
<dbReference type="Gene3D" id="2.60.40.1530">
    <property type="entry name" value="ntegrin, alpha v. Chain A, domain 4"/>
    <property type="match status" value="1"/>
</dbReference>
<keyword evidence="5" id="KW-0812">Transmembrane</keyword>
<reference evidence="7 8" key="1">
    <citation type="submission" date="2021-06" db="EMBL/GenBank/DDBJ databases">
        <authorList>
            <person name="Palmer J.M."/>
        </authorList>
    </citation>
    <scope>NUCLEOTIDE SEQUENCE [LARGE SCALE GENOMIC DNA]</scope>
    <source>
        <strain evidence="8">if_2019</strain>
        <tissue evidence="7">Muscle</tissue>
    </source>
</reference>
<dbReference type="EMBL" id="JAHRIQ010039544">
    <property type="protein sequence ID" value="MEQ2234374.1"/>
    <property type="molecule type" value="Genomic_DNA"/>
</dbReference>
<evidence type="ECO:0000313" key="7">
    <source>
        <dbReference type="EMBL" id="MEQ2234374.1"/>
    </source>
</evidence>
<keyword evidence="4" id="KW-0325">Glycoprotein</keyword>
<gene>
    <name evidence="7" type="ORF">ILYODFUR_031204</name>
</gene>
<keyword evidence="2" id="KW-0401">Integrin</keyword>
<dbReference type="InterPro" id="IPR018184">
    <property type="entry name" value="Integrin_alpha_C_CS"/>
</dbReference>
<name>A0ABV0TPD5_9TELE</name>
<evidence type="ECO:0000259" key="6">
    <source>
        <dbReference type="Pfam" id="PF20806"/>
    </source>
</evidence>
<evidence type="ECO:0000256" key="2">
    <source>
        <dbReference type="ARBA" id="ARBA00023037"/>
    </source>
</evidence>
<feature type="domain" description="Integrin alpha third immunoglobulin-like" evidence="6">
    <location>
        <begin position="11"/>
        <end position="123"/>
    </location>
</feature>
<accession>A0ABV0TPD5</accession>
<dbReference type="InterPro" id="IPR048286">
    <property type="entry name" value="Integrin_alpha_Ig-like_3"/>
</dbReference>
<evidence type="ECO:0000256" key="4">
    <source>
        <dbReference type="ARBA" id="ARBA00023180"/>
    </source>
</evidence>
<dbReference type="Proteomes" id="UP001482620">
    <property type="component" value="Unassembled WGS sequence"/>
</dbReference>
<comment type="subcellular location">
    <subcellularLocation>
        <location evidence="1">Membrane</location>
        <topology evidence="1">Single-pass type I membrane protein</topology>
    </subcellularLocation>
</comment>
<dbReference type="Pfam" id="PF00357">
    <property type="entry name" value="Integrin_alpha"/>
    <property type="match status" value="1"/>
</dbReference>
<evidence type="ECO:0000256" key="1">
    <source>
        <dbReference type="ARBA" id="ARBA00004479"/>
    </source>
</evidence>
<dbReference type="Gene3D" id="1.20.5.930">
    <property type="entry name" value="Bicelle-embedded integrin alpha(iib) transmembrane segment"/>
    <property type="match status" value="1"/>
</dbReference>
<keyword evidence="3 5" id="KW-0472">Membrane</keyword>
<proteinExistence type="predicted"/>
<sequence>NPVPTQKNTSIIPHRETEGRTQIHVRKRDLEAVEAQSDLQTLDCSTAECLRVRCQVGRLERTKNAILFIYSRLDVNNFLRTENQNRSYVVRSTASFSVIEMPYKNLKTELPSNSTTVSMSVTWADTPQPVPGWVVALAVLSGLLLLALLIFIMYKLGFFKRVRPPQEDCTEKEQLQPEENGNTDA</sequence>
<dbReference type="PANTHER" id="PTHR23220">
    <property type="entry name" value="INTEGRIN ALPHA"/>
    <property type="match status" value="1"/>
</dbReference>
<evidence type="ECO:0000313" key="8">
    <source>
        <dbReference type="Proteomes" id="UP001482620"/>
    </source>
</evidence>
<dbReference type="SUPFAM" id="SSF69179">
    <property type="entry name" value="Integrin domains"/>
    <property type="match status" value="1"/>
</dbReference>
<feature type="transmembrane region" description="Helical" evidence="5">
    <location>
        <begin position="133"/>
        <end position="154"/>
    </location>
</feature>
<dbReference type="PANTHER" id="PTHR23220:SF4">
    <property type="entry name" value="INTEGRIN ALPHA-V"/>
    <property type="match status" value="1"/>
</dbReference>
<dbReference type="PROSITE" id="PS00242">
    <property type="entry name" value="INTEGRIN_ALPHA"/>
    <property type="match status" value="1"/>
</dbReference>
<organism evidence="7 8">
    <name type="scientific">Ilyodon furcidens</name>
    <name type="common">goldbreast splitfin</name>
    <dbReference type="NCBI Taxonomy" id="33524"/>
    <lineage>
        <taxon>Eukaryota</taxon>
        <taxon>Metazoa</taxon>
        <taxon>Chordata</taxon>
        <taxon>Craniata</taxon>
        <taxon>Vertebrata</taxon>
        <taxon>Euteleostomi</taxon>
        <taxon>Actinopterygii</taxon>
        <taxon>Neopterygii</taxon>
        <taxon>Teleostei</taxon>
        <taxon>Neoteleostei</taxon>
        <taxon>Acanthomorphata</taxon>
        <taxon>Ovalentaria</taxon>
        <taxon>Atherinomorphae</taxon>
        <taxon>Cyprinodontiformes</taxon>
        <taxon>Goodeidae</taxon>
        <taxon>Ilyodon</taxon>
    </lineage>
</organism>
<protein>
    <recommendedName>
        <fullName evidence="6">Integrin alpha third immunoglobulin-like domain-containing protein</fullName>
    </recommendedName>
</protein>